<organism evidence="6 7">
    <name type="scientific">Asanoa iriomotensis</name>
    <dbReference type="NCBI Taxonomy" id="234613"/>
    <lineage>
        <taxon>Bacteria</taxon>
        <taxon>Bacillati</taxon>
        <taxon>Actinomycetota</taxon>
        <taxon>Actinomycetes</taxon>
        <taxon>Micromonosporales</taxon>
        <taxon>Micromonosporaceae</taxon>
        <taxon>Asanoa</taxon>
    </lineage>
</organism>
<sequence>MADLETVLLRAFLTAARAGSIGRAAVALGHSQPAVSQQLRKLERAVGQELLQRSTAGVVLTKAGETLLPYAERILTLAAQALRAPGEPLTGHCGIGLTEDLAAAGLPQALADFARMHPGATLEIVTGPGPAVREAFDSGRVQLALTDPADLAEPPRWTVRRPLTWVAHKSVDLTADPLPLVLFSEPGGWRAPLLAALDAADRPWRVAFESTSLAGVQAAVRAGLGVAALLPANVEPGTAVDGLPALPGVEIGIVRRPDTEEDPLADAVEGVLRRVS</sequence>
<dbReference type="SUPFAM" id="SSF53850">
    <property type="entry name" value="Periplasmic binding protein-like II"/>
    <property type="match status" value="1"/>
</dbReference>
<comment type="caution">
    <text evidence="6">The sequence shown here is derived from an EMBL/GenBank/DDBJ whole genome shotgun (WGS) entry which is preliminary data.</text>
</comment>
<keyword evidence="2" id="KW-0805">Transcription regulation</keyword>
<dbReference type="InterPro" id="IPR050176">
    <property type="entry name" value="LTTR"/>
</dbReference>
<accession>A0ABQ4BUK6</accession>
<dbReference type="InterPro" id="IPR005119">
    <property type="entry name" value="LysR_subst-bd"/>
</dbReference>
<evidence type="ECO:0000256" key="2">
    <source>
        <dbReference type="ARBA" id="ARBA00023015"/>
    </source>
</evidence>
<feature type="domain" description="HTH lysR-type" evidence="5">
    <location>
        <begin position="4"/>
        <end position="61"/>
    </location>
</feature>
<keyword evidence="3" id="KW-0238">DNA-binding</keyword>
<dbReference type="Gene3D" id="1.10.10.10">
    <property type="entry name" value="Winged helix-like DNA-binding domain superfamily/Winged helix DNA-binding domain"/>
    <property type="match status" value="1"/>
</dbReference>
<name>A0ABQ4BUK6_9ACTN</name>
<evidence type="ECO:0000313" key="6">
    <source>
        <dbReference type="EMBL" id="GIF54217.1"/>
    </source>
</evidence>
<dbReference type="InterPro" id="IPR000847">
    <property type="entry name" value="LysR_HTH_N"/>
</dbReference>
<dbReference type="PRINTS" id="PR00039">
    <property type="entry name" value="HTHLYSR"/>
</dbReference>
<evidence type="ECO:0000256" key="3">
    <source>
        <dbReference type="ARBA" id="ARBA00023125"/>
    </source>
</evidence>
<comment type="similarity">
    <text evidence="1">Belongs to the LysR transcriptional regulatory family.</text>
</comment>
<dbReference type="Gene3D" id="3.40.190.10">
    <property type="entry name" value="Periplasmic binding protein-like II"/>
    <property type="match status" value="2"/>
</dbReference>
<dbReference type="PANTHER" id="PTHR30579">
    <property type="entry name" value="TRANSCRIPTIONAL REGULATOR"/>
    <property type="match status" value="1"/>
</dbReference>
<dbReference type="Pfam" id="PF03466">
    <property type="entry name" value="LysR_substrate"/>
    <property type="match status" value="1"/>
</dbReference>
<evidence type="ECO:0000256" key="1">
    <source>
        <dbReference type="ARBA" id="ARBA00009437"/>
    </source>
</evidence>
<dbReference type="InterPro" id="IPR036388">
    <property type="entry name" value="WH-like_DNA-bd_sf"/>
</dbReference>
<dbReference type="SUPFAM" id="SSF46785">
    <property type="entry name" value="Winged helix' DNA-binding domain"/>
    <property type="match status" value="1"/>
</dbReference>
<gene>
    <name evidence="6" type="ORF">Air01nite_03120</name>
</gene>
<keyword evidence="4" id="KW-0804">Transcription</keyword>
<dbReference type="Pfam" id="PF00126">
    <property type="entry name" value="HTH_1"/>
    <property type="match status" value="1"/>
</dbReference>
<reference evidence="6 7" key="1">
    <citation type="submission" date="2021-01" db="EMBL/GenBank/DDBJ databases">
        <title>Whole genome shotgun sequence of Asanoa iriomotensis NBRC 100142.</title>
        <authorList>
            <person name="Komaki H."/>
            <person name="Tamura T."/>
        </authorList>
    </citation>
    <scope>NUCLEOTIDE SEQUENCE [LARGE SCALE GENOMIC DNA]</scope>
    <source>
        <strain evidence="6 7">NBRC 100142</strain>
    </source>
</reference>
<protein>
    <submittedName>
        <fullName evidence="6">LysR family transcriptional regulator</fullName>
    </submittedName>
</protein>
<dbReference type="InterPro" id="IPR036390">
    <property type="entry name" value="WH_DNA-bd_sf"/>
</dbReference>
<dbReference type="EMBL" id="BONC01000001">
    <property type="protein sequence ID" value="GIF54217.1"/>
    <property type="molecule type" value="Genomic_DNA"/>
</dbReference>
<evidence type="ECO:0000259" key="5">
    <source>
        <dbReference type="PROSITE" id="PS50931"/>
    </source>
</evidence>
<dbReference type="PANTHER" id="PTHR30579:SF7">
    <property type="entry name" value="HTH-TYPE TRANSCRIPTIONAL REGULATOR LRHA-RELATED"/>
    <property type="match status" value="1"/>
</dbReference>
<dbReference type="PROSITE" id="PS50931">
    <property type="entry name" value="HTH_LYSR"/>
    <property type="match status" value="1"/>
</dbReference>
<dbReference type="RefSeq" id="WP_203699920.1">
    <property type="nucleotide sequence ID" value="NZ_BAAALU010000038.1"/>
</dbReference>
<proteinExistence type="inferred from homology"/>
<dbReference type="Proteomes" id="UP000624325">
    <property type="component" value="Unassembled WGS sequence"/>
</dbReference>
<keyword evidence="7" id="KW-1185">Reference proteome</keyword>
<evidence type="ECO:0000256" key="4">
    <source>
        <dbReference type="ARBA" id="ARBA00023163"/>
    </source>
</evidence>
<evidence type="ECO:0000313" key="7">
    <source>
        <dbReference type="Proteomes" id="UP000624325"/>
    </source>
</evidence>